<comment type="caution">
    <text evidence="2">The sequence shown here is derived from an EMBL/GenBank/DDBJ whole genome shotgun (WGS) entry which is preliminary data.</text>
</comment>
<evidence type="ECO:0000313" key="2">
    <source>
        <dbReference type="EMBL" id="MBC1184127.1"/>
    </source>
</evidence>
<evidence type="ECO:0000256" key="1">
    <source>
        <dbReference type="SAM" id="Phobius"/>
    </source>
</evidence>
<sequence>MPQVIIELSEYEELKKRSKDLLDQVTYLESSLSAARGEKKEIVTIERVVNVRNRKEEWAIVILISIVIGIAIGVQFH</sequence>
<evidence type="ECO:0008006" key="4">
    <source>
        <dbReference type="Google" id="ProtNLM"/>
    </source>
</evidence>
<reference evidence="2 3" key="1">
    <citation type="submission" date="2020-04" db="EMBL/GenBank/DDBJ databases">
        <title>The draft genome of Kluyvera sichuanensis strain SCKS090646.</title>
        <authorList>
            <person name="Wei L."/>
            <person name="Liu L."/>
            <person name="Feng Y."/>
            <person name="Zong Z."/>
        </authorList>
    </citation>
    <scope>NUCLEOTIDE SEQUENCE [LARGE SCALE GENOMIC DNA]</scope>
    <source>
        <strain evidence="2 3">090646</strain>
    </source>
</reference>
<proteinExistence type="predicted"/>
<accession>A0ABR6RLX2</accession>
<keyword evidence="3" id="KW-1185">Reference proteome</keyword>
<keyword evidence="1" id="KW-1133">Transmembrane helix</keyword>
<gene>
    <name evidence="2" type="ORF">HII27_00190</name>
</gene>
<protein>
    <recommendedName>
        <fullName evidence="4">Hemolysin XhlA</fullName>
    </recommendedName>
</protein>
<keyword evidence="1" id="KW-0812">Transmembrane</keyword>
<evidence type="ECO:0000313" key="3">
    <source>
        <dbReference type="Proteomes" id="UP000607331"/>
    </source>
</evidence>
<name>A0ABR6RLX2_9ENTR</name>
<keyword evidence="1" id="KW-0472">Membrane</keyword>
<dbReference type="EMBL" id="JABBJF010000001">
    <property type="protein sequence ID" value="MBC1184127.1"/>
    <property type="molecule type" value="Genomic_DNA"/>
</dbReference>
<dbReference type="RefSeq" id="WP_185665975.1">
    <property type="nucleotide sequence ID" value="NZ_JABBJF010000001.1"/>
</dbReference>
<organism evidence="2 3">
    <name type="scientific">Kluyvera sichuanensis</name>
    <dbReference type="NCBI Taxonomy" id="2725494"/>
    <lineage>
        <taxon>Bacteria</taxon>
        <taxon>Pseudomonadati</taxon>
        <taxon>Pseudomonadota</taxon>
        <taxon>Gammaproteobacteria</taxon>
        <taxon>Enterobacterales</taxon>
        <taxon>Enterobacteriaceae</taxon>
        <taxon>Kluyvera</taxon>
    </lineage>
</organism>
<dbReference type="Proteomes" id="UP000607331">
    <property type="component" value="Unassembled WGS sequence"/>
</dbReference>
<feature type="transmembrane region" description="Helical" evidence="1">
    <location>
        <begin position="58"/>
        <end position="76"/>
    </location>
</feature>